<dbReference type="NCBIfam" id="NF004076">
    <property type="entry name" value="PRK05581.1-4"/>
    <property type="match status" value="1"/>
</dbReference>
<comment type="pathway">
    <text evidence="10">Carbohydrate degradation.</text>
</comment>
<keyword evidence="13" id="KW-0170">Cobalt</keyword>
<gene>
    <name evidence="10" type="primary">rpe</name>
    <name evidence="15" type="ORF">EZS26_001755</name>
</gene>
<dbReference type="GO" id="GO:0019323">
    <property type="term" value="P:pentose catabolic process"/>
    <property type="evidence" value="ECO:0007669"/>
    <property type="project" value="UniProtKB-UniRule"/>
</dbReference>
<protein>
    <recommendedName>
        <fullName evidence="7 10">Ribulose-phosphate 3-epimerase</fullName>
        <ecNumber evidence="7 10">5.1.3.1</ecNumber>
    </recommendedName>
</protein>
<dbReference type="GO" id="GO:0046872">
    <property type="term" value="F:metal ion binding"/>
    <property type="evidence" value="ECO:0007669"/>
    <property type="project" value="UniProtKB-UniRule"/>
</dbReference>
<dbReference type="GO" id="GO:0006098">
    <property type="term" value="P:pentose-phosphate shunt"/>
    <property type="evidence" value="ECO:0007669"/>
    <property type="project" value="UniProtKB-UniRule"/>
</dbReference>
<comment type="catalytic activity">
    <reaction evidence="1 10 11">
        <text>D-ribulose 5-phosphate = D-xylulose 5-phosphate</text>
        <dbReference type="Rhea" id="RHEA:13677"/>
        <dbReference type="ChEBI" id="CHEBI:57737"/>
        <dbReference type="ChEBI" id="CHEBI:58121"/>
        <dbReference type="EC" id="5.1.3.1"/>
    </reaction>
</comment>
<evidence type="ECO:0000256" key="12">
    <source>
        <dbReference type="PIRSR" id="PIRSR001461-1"/>
    </source>
</evidence>
<dbReference type="InterPro" id="IPR026019">
    <property type="entry name" value="Ribul_P_3_epim"/>
</dbReference>
<dbReference type="SUPFAM" id="SSF51366">
    <property type="entry name" value="Ribulose-phoshate binding barrel"/>
    <property type="match status" value="1"/>
</dbReference>
<dbReference type="PIRSF" id="PIRSF001461">
    <property type="entry name" value="RPE"/>
    <property type="match status" value="1"/>
</dbReference>
<dbReference type="EC" id="5.1.3.1" evidence="7 10"/>
<evidence type="ECO:0000256" key="8">
    <source>
        <dbReference type="ARBA" id="ARBA00022723"/>
    </source>
</evidence>
<dbReference type="GO" id="GO:0004750">
    <property type="term" value="F:D-ribulose-phosphate 3-epimerase activity"/>
    <property type="evidence" value="ECO:0007669"/>
    <property type="project" value="UniProtKB-UniRule"/>
</dbReference>
<evidence type="ECO:0000256" key="5">
    <source>
        <dbReference type="ARBA" id="ARBA00001954"/>
    </source>
</evidence>
<comment type="function">
    <text evidence="10">Catalyzes the reversible epimerization of D-ribulose 5-phosphate to D-xylulose 5-phosphate.</text>
</comment>
<evidence type="ECO:0000256" key="1">
    <source>
        <dbReference type="ARBA" id="ARBA00001782"/>
    </source>
</evidence>
<evidence type="ECO:0000256" key="10">
    <source>
        <dbReference type="HAMAP-Rule" id="MF_02227"/>
    </source>
</evidence>
<proteinExistence type="inferred from homology"/>
<feature type="binding site" evidence="10 14">
    <location>
        <position position="6"/>
    </location>
    <ligand>
        <name>substrate</name>
    </ligand>
</feature>
<accession>A0A5M8P173</accession>
<feature type="binding site" evidence="10 13">
    <location>
        <position position="31"/>
    </location>
    <ligand>
        <name>a divalent metal cation</name>
        <dbReference type="ChEBI" id="CHEBI:60240"/>
    </ligand>
</feature>
<keyword evidence="10 11" id="KW-0119">Carbohydrate metabolism</keyword>
<dbReference type="AlphaFoldDB" id="A0A5M8P173"/>
<evidence type="ECO:0000256" key="2">
    <source>
        <dbReference type="ARBA" id="ARBA00001936"/>
    </source>
</evidence>
<keyword evidence="8 10" id="KW-0479">Metal-binding</keyword>
<dbReference type="PROSITE" id="PS01085">
    <property type="entry name" value="RIBUL_P_3_EPIMER_1"/>
    <property type="match status" value="1"/>
</dbReference>
<feature type="active site" description="Proton acceptor" evidence="10 12">
    <location>
        <position position="33"/>
    </location>
</feature>
<feature type="binding site" evidence="14">
    <location>
        <position position="175"/>
    </location>
    <ligand>
        <name>substrate</name>
    </ligand>
</feature>
<dbReference type="FunFam" id="3.20.20.70:FF:000171">
    <property type="entry name" value="Ribulose-phosphate 3-epimerase"/>
    <property type="match status" value="1"/>
</dbReference>
<keyword evidence="9 10" id="KW-0413">Isomerase</keyword>
<dbReference type="PANTHER" id="PTHR11749">
    <property type="entry name" value="RIBULOSE-5-PHOSPHATE-3-EPIMERASE"/>
    <property type="match status" value="1"/>
</dbReference>
<feature type="binding site" evidence="10 13">
    <location>
        <position position="64"/>
    </location>
    <ligand>
        <name>a divalent metal cation</name>
        <dbReference type="ChEBI" id="CHEBI:60240"/>
    </ligand>
</feature>
<dbReference type="Proteomes" id="UP000324575">
    <property type="component" value="Unassembled WGS sequence"/>
</dbReference>
<comment type="cofactor">
    <cofactor evidence="10 13">
        <name>a divalent metal cation</name>
        <dbReference type="ChEBI" id="CHEBI:60240"/>
    </cofactor>
    <text evidence="10 13">Binds 1 divalent metal cation per subunit.</text>
</comment>
<dbReference type="PROSITE" id="PS01086">
    <property type="entry name" value="RIBUL_P_3_EPIMER_2"/>
    <property type="match status" value="1"/>
</dbReference>
<keyword evidence="13" id="KW-0464">Manganese</keyword>
<feature type="active site" description="Proton donor" evidence="10 12">
    <location>
        <position position="173"/>
    </location>
</feature>
<feature type="binding site" evidence="10 14">
    <location>
        <position position="64"/>
    </location>
    <ligand>
        <name>substrate</name>
    </ligand>
</feature>
<comment type="cofactor">
    <cofactor evidence="2">
        <name>Mn(2+)</name>
        <dbReference type="ChEBI" id="CHEBI:29035"/>
    </cofactor>
</comment>
<sequence length="219" mass="23947">MLLAPSILSANFLHLAKDIEMINRSEADWLHLDIMDGVFVPNISIGLPLIEQLAAIINKPMDSHLMIVEPQKFISQFRDFGTYMLTVHYETCTHLHRVVAQIKEAGMKAGVALNPHTPVELLTDILPDIDMVLIMSVNPGFGGQSFLPQALNKVSRLKTMIQAQGLSTLIEVDGGINLQTGQAMVDAGVDVLVAGNAILKAEHPLETIRQLKRITAGIL</sequence>
<evidence type="ECO:0000256" key="9">
    <source>
        <dbReference type="ARBA" id="ARBA00023235"/>
    </source>
</evidence>
<dbReference type="HAMAP" id="MF_02227">
    <property type="entry name" value="RPE"/>
    <property type="match status" value="1"/>
</dbReference>
<comment type="caution">
    <text evidence="10">Lacks conserved residue(s) required for the propagation of feature annotation.</text>
</comment>
<evidence type="ECO:0000256" key="11">
    <source>
        <dbReference type="PIRNR" id="PIRNR001461"/>
    </source>
</evidence>
<feature type="binding site" evidence="10 13">
    <location>
        <position position="173"/>
    </location>
    <ligand>
        <name>a divalent metal cation</name>
        <dbReference type="ChEBI" id="CHEBI:60240"/>
    </ligand>
</feature>
<evidence type="ECO:0000313" key="15">
    <source>
        <dbReference type="EMBL" id="KAA6302154.1"/>
    </source>
</evidence>
<comment type="caution">
    <text evidence="15">The sequence shown here is derived from an EMBL/GenBank/DDBJ whole genome shotgun (WGS) entry which is preliminary data.</text>
</comment>
<dbReference type="InterPro" id="IPR011060">
    <property type="entry name" value="RibuloseP-bd_barrel"/>
</dbReference>
<name>A0A5M8P173_9BACT</name>
<keyword evidence="13" id="KW-0862">Zinc</keyword>
<dbReference type="Pfam" id="PF00834">
    <property type="entry name" value="Ribul_P_3_epim"/>
    <property type="match status" value="1"/>
</dbReference>
<comment type="similarity">
    <text evidence="6 10 11">Belongs to the ribulose-phosphate 3-epimerase family.</text>
</comment>
<feature type="binding site" evidence="10 13">
    <location>
        <position position="33"/>
    </location>
    <ligand>
        <name>a divalent metal cation</name>
        <dbReference type="ChEBI" id="CHEBI:60240"/>
    </ligand>
</feature>
<feature type="binding site" evidence="10 14">
    <location>
        <begin position="140"/>
        <end position="143"/>
    </location>
    <ligand>
        <name>substrate</name>
    </ligand>
</feature>
<evidence type="ECO:0000256" key="3">
    <source>
        <dbReference type="ARBA" id="ARBA00001941"/>
    </source>
</evidence>
<evidence type="ECO:0000256" key="7">
    <source>
        <dbReference type="ARBA" id="ARBA00013188"/>
    </source>
</evidence>
<dbReference type="InterPro" id="IPR013785">
    <property type="entry name" value="Aldolase_TIM"/>
</dbReference>
<feature type="binding site" evidence="10">
    <location>
        <begin position="173"/>
        <end position="175"/>
    </location>
    <ligand>
        <name>substrate</name>
    </ligand>
</feature>
<evidence type="ECO:0000256" key="13">
    <source>
        <dbReference type="PIRSR" id="PIRSR001461-2"/>
    </source>
</evidence>
<comment type="cofactor">
    <cofactor evidence="4">
        <name>Zn(2+)</name>
        <dbReference type="ChEBI" id="CHEBI:29105"/>
    </cofactor>
</comment>
<evidence type="ECO:0000256" key="4">
    <source>
        <dbReference type="ARBA" id="ARBA00001947"/>
    </source>
</evidence>
<evidence type="ECO:0000256" key="14">
    <source>
        <dbReference type="PIRSR" id="PIRSR001461-3"/>
    </source>
</evidence>
<dbReference type="InterPro" id="IPR000056">
    <property type="entry name" value="Ribul_P_3_epim-like"/>
</dbReference>
<reference evidence="15 16" key="1">
    <citation type="submission" date="2019-03" db="EMBL/GenBank/DDBJ databases">
        <title>Single cell metagenomics reveals metabolic interactions within the superorganism composed of flagellate Streblomastix strix and complex community of Bacteroidetes bacteria on its surface.</title>
        <authorList>
            <person name="Treitli S.C."/>
            <person name="Kolisko M."/>
            <person name="Husnik F."/>
            <person name="Keeling P."/>
            <person name="Hampl V."/>
        </authorList>
    </citation>
    <scope>NUCLEOTIDE SEQUENCE [LARGE SCALE GENOMIC DNA]</scope>
    <source>
        <strain evidence="15">St1</strain>
    </source>
</reference>
<evidence type="ECO:0000256" key="6">
    <source>
        <dbReference type="ARBA" id="ARBA00009541"/>
    </source>
</evidence>
<dbReference type="Gene3D" id="3.20.20.70">
    <property type="entry name" value="Aldolase class I"/>
    <property type="match status" value="1"/>
</dbReference>
<dbReference type="NCBIfam" id="TIGR01163">
    <property type="entry name" value="rpe"/>
    <property type="match status" value="1"/>
</dbReference>
<comment type="cofactor">
    <cofactor evidence="5">
        <name>Fe(2+)</name>
        <dbReference type="ChEBI" id="CHEBI:29033"/>
    </cofactor>
</comment>
<dbReference type="EMBL" id="SNRX01000010">
    <property type="protein sequence ID" value="KAA6302154.1"/>
    <property type="molecule type" value="Genomic_DNA"/>
</dbReference>
<comment type="cofactor">
    <cofactor evidence="3">
        <name>Co(2+)</name>
        <dbReference type="ChEBI" id="CHEBI:48828"/>
    </cofactor>
</comment>
<dbReference type="CDD" id="cd00429">
    <property type="entry name" value="RPE"/>
    <property type="match status" value="1"/>
</dbReference>
<organism evidence="15 16">
    <name type="scientific">Candidatus Ordinivivax streblomastigis</name>
    <dbReference type="NCBI Taxonomy" id="2540710"/>
    <lineage>
        <taxon>Bacteria</taxon>
        <taxon>Pseudomonadati</taxon>
        <taxon>Bacteroidota</taxon>
        <taxon>Bacteroidia</taxon>
        <taxon>Bacteroidales</taxon>
        <taxon>Candidatus Ordinivivax</taxon>
    </lineage>
</organism>
<evidence type="ECO:0000313" key="16">
    <source>
        <dbReference type="Proteomes" id="UP000324575"/>
    </source>
</evidence>